<dbReference type="EMBL" id="DAAUQJ010000006">
    <property type="protein sequence ID" value="HAF2412792.1"/>
    <property type="molecule type" value="Genomic_DNA"/>
</dbReference>
<evidence type="ECO:0000313" key="1">
    <source>
        <dbReference type="EMBL" id="HAF2412792.1"/>
    </source>
</evidence>
<name>A0A744CC57_SALER</name>
<gene>
    <name evidence="1" type="ORF">G8N70_003125</name>
</gene>
<protein>
    <submittedName>
        <fullName evidence="1">Uncharacterized protein</fullName>
    </submittedName>
</protein>
<sequence length="81" mass="9389">MTDLWLRILVSADAGKFRESGGVPLQNMARDIVRILVGDCCHIINKRFFIWLENYFAGARYLRNKKLQNQSCSISLFYLCS</sequence>
<dbReference type="AlphaFoldDB" id="A0A744CC57"/>
<comment type="caution">
    <text evidence="1">The sequence shown here is derived from an EMBL/GenBank/DDBJ whole genome shotgun (WGS) entry which is preliminary data.</text>
</comment>
<proteinExistence type="predicted"/>
<reference evidence="1" key="1">
    <citation type="journal article" date="2018" name="Genome Biol.">
        <title>SKESA: strategic k-mer extension for scrupulous assemblies.</title>
        <authorList>
            <person name="Souvorov A."/>
            <person name="Agarwala R."/>
            <person name="Lipman D.J."/>
        </authorList>
    </citation>
    <scope>NUCLEOTIDE SEQUENCE</scope>
    <source>
        <strain evidence="1">MA.CCC_P4</strain>
    </source>
</reference>
<reference evidence="1" key="2">
    <citation type="submission" date="2020-02" db="EMBL/GenBank/DDBJ databases">
        <authorList>
            <consortium name="NCBI Pathogen Detection Project"/>
        </authorList>
    </citation>
    <scope>NUCLEOTIDE SEQUENCE</scope>
    <source>
        <strain evidence="1">MA.CCC_P4</strain>
    </source>
</reference>
<accession>A0A744CC57</accession>
<organism evidence="1">
    <name type="scientific">Salmonella enterica</name>
    <name type="common">Salmonella choleraesuis</name>
    <dbReference type="NCBI Taxonomy" id="28901"/>
    <lineage>
        <taxon>Bacteria</taxon>
        <taxon>Pseudomonadati</taxon>
        <taxon>Pseudomonadota</taxon>
        <taxon>Gammaproteobacteria</taxon>
        <taxon>Enterobacterales</taxon>
        <taxon>Enterobacteriaceae</taxon>
        <taxon>Salmonella</taxon>
    </lineage>
</organism>